<dbReference type="AlphaFoldDB" id="A0A319ELR9"/>
<sequence length="171" mass="19111">MIRGKHRKGARSTDETVNGDPARVIEERRARRRGGKTWTGEWWEEEGSSRRCARDENPGGYAWVPEEWQATRPGRPDNETEDSKSPEKPGGESVRNSVTSLSGSLADWPLARWLAGWLAGCLSKLTDGSTGKRQVTAGYRGACQHPHDVPREPDYWVAVAPLVRGARYTRI</sequence>
<dbReference type="Proteomes" id="UP000248423">
    <property type="component" value="Unassembled WGS sequence"/>
</dbReference>
<feature type="compositionally biased region" description="Basic and acidic residues" evidence="1">
    <location>
        <begin position="74"/>
        <end position="90"/>
    </location>
</feature>
<feature type="compositionally biased region" description="Basic and acidic residues" evidence="1">
    <location>
        <begin position="47"/>
        <end position="57"/>
    </location>
</feature>
<protein>
    <submittedName>
        <fullName evidence="2">Uncharacterized protein</fullName>
    </submittedName>
</protein>
<feature type="compositionally biased region" description="Basic residues" evidence="1">
    <location>
        <begin position="1"/>
        <end position="10"/>
    </location>
</feature>
<feature type="region of interest" description="Disordered" evidence="1">
    <location>
        <begin position="1"/>
        <end position="98"/>
    </location>
</feature>
<dbReference type="EMBL" id="KZ826340">
    <property type="protein sequence ID" value="PYI07618.1"/>
    <property type="molecule type" value="Genomic_DNA"/>
</dbReference>
<name>A0A319ELR9_ASPSB</name>
<evidence type="ECO:0000256" key="1">
    <source>
        <dbReference type="SAM" id="MobiDB-lite"/>
    </source>
</evidence>
<proteinExistence type="predicted"/>
<evidence type="ECO:0000313" key="3">
    <source>
        <dbReference type="Proteomes" id="UP000248423"/>
    </source>
</evidence>
<gene>
    <name evidence="2" type="ORF">BO78DRAFT_87115</name>
</gene>
<reference evidence="2 3" key="1">
    <citation type="submission" date="2018-02" db="EMBL/GenBank/DDBJ databases">
        <title>The genomes of Aspergillus section Nigri reveals drivers in fungal speciation.</title>
        <authorList>
            <consortium name="DOE Joint Genome Institute"/>
            <person name="Vesth T.C."/>
            <person name="Nybo J."/>
            <person name="Theobald S."/>
            <person name="Brandl J."/>
            <person name="Frisvad J.C."/>
            <person name="Nielsen K.F."/>
            <person name="Lyhne E.K."/>
            <person name="Kogle M.E."/>
            <person name="Kuo A."/>
            <person name="Riley R."/>
            <person name="Clum A."/>
            <person name="Nolan M."/>
            <person name="Lipzen A."/>
            <person name="Salamov A."/>
            <person name="Henrissat B."/>
            <person name="Wiebenga A."/>
            <person name="De vries R.P."/>
            <person name="Grigoriev I.V."/>
            <person name="Mortensen U.H."/>
            <person name="Andersen M.R."/>
            <person name="Baker S.E."/>
        </authorList>
    </citation>
    <scope>NUCLEOTIDE SEQUENCE [LARGE SCALE GENOMIC DNA]</scope>
    <source>
        <strain evidence="2 3">CBS 121057</strain>
    </source>
</reference>
<organism evidence="2 3">
    <name type="scientific">Aspergillus sclerotiicarbonarius (strain CBS 121057 / IBT 28362)</name>
    <dbReference type="NCBI Taxonomy" id="1448318"/>
    <lineage>
        <taxon>Eukaryota</taxon>
        <taxon>Fungi</taxon>
        <taxon>Dikarya</taxon>
        <taxon>Ascomycota</taxon>
        <taxon>Pezizomycotina</taxon>
        <taxon>Eurotiomycetes</taxon>
        <taxon>Eurotiomycetidae</taxon>
        <taxon>Eurotiales</taxon>
        <taxon>Aspergillaceae</taxon>
        <taxon>Aspergillus</taxon>
        <taxon>Aspergillus subgen. Circumdati</taxon>
    </lineage>
</organism>
<keyword evidence="3" id="KW-1185">Reference proteome</keyword>
<evidence type="ECO:0000313" key="2">
    <source>
        <dbReference type="EMBL" id="PYI07618.1"/>
    </source>
</evidence>
<accession>A0A319ELR9</accession>
<dbReference type="VEuPathDB" id="FungiDB:BO78DRAFT_87115"/>